<evidence type="ECO:0000313" key="3">
    <source>
        <dbReference type="Proteomes" id="UP000267418"/>
    </source>
</evidence>
<name>A0A431TKY0_9BURK</name>
<gene>
    <name evidence="2" type="ORF">EJP69_07930</name>
</gene>
<dbReference type="EMBL" id="RXOE01000002">
    <property type="protein sequence ID" value="RTQ34365.1"/>
    <property type="molecule type" value="Genomic_DNA"/>
</dbReference>
<feature type="compositionally biased region" description="Low complexity" evidence="1">
    <location>
        <begin position="1"/>
        <end position="17"/>
    </location>
</feature>
<evidence type="ECO:0000313" key="2">
    <source>
        <dbReference type="EMBL" id="RTQ34365.1"/>
    </source>
</evidence>
<keyword evidence="3" id="KW-1185">Reference proteome</keyword>
<organism evidence="2 3">
    <name type="scientific">Variovorax gossypii</name>
    <dbReference type="NCBI Taxonomy" id="1679495"/>
    <lineage>
        <taxon>Bacteria</taxon>
        <taxon>Pseudomonadati</taxon>
        <taxon>Pseudomonadota</taxon>
        <taxon>Betaproteobacteria</taxon>
        <taxon>Burkholderiales</taxon>
        <taxon>Comamonadaceae</taxon>
        <taxon>Variovorax</taxon>
    </lineage>
</organism>
<comment type="caution">
    <text evidence="2">The sequence shown here is derived from an EMBL/GenBank/DDBJ whole genome shotgun (WGS) entry which is preliminary data.</text>
</comment>
<dbReference type="AlphaFoldDB" id="A0A431TKY0"/>
<accession>A0A431TKY0</accession>
<evidence type="ECO:0000256" key="1">
    <source>
        <dbReference type="SAM" id="MobiDB-lite"/>
    </source>
</evidence>
<sequence>MEVVAGAQSQRRSQASRQEARLCPQEVAVGQGRRKELEQPAAQARTHQELLRTQASPPCGLIQVYSCRLNNTNNEIAAEVIGPERRRRWYSEKRIEISLGSLSPFEYQVSLELAT</sequence>
<proteinExistence type="predicted"/>
<reference evidence="2 3" key="1">
    <citation type="submission" date="2018-12" db="EMBL/GenBank/DDBJ databases">
        <title>The genome of Variovorax gossypii DSM 100435.</title>
        <authorList>
            <person name="Gao J."/>
            <person name="Sun J."/>
        </authorList>
    </citation>
    <scope>NUCLEOTIDE SEQUENCE [LARGE SCALE GENOMIC DNA]</scope>
    <source>
        <strain evidence="2 3">DSM 100435</strain>
    </source>
</reference>
<protein>
    <submittedName>
        <fullName evidence="2">Uncharacterized protein</fullName>
    </submittedName>
</protein>
<dbReference type="Proteomes" id="UP000267418">
    <property type="component" value="Unassembled WGS sequence"/>
</dbReference>
<feature type="region of interest" description="Disordered" evidence="1">
    <location>
        <begin position="1"/>
        <end position="21"/>
    </location>
</feature>